<proteinExistence type="inferred from homology"/>
<dbReference type="GO" id="GO:0015137">
    <property type="term" value="F:citrate transmembrane transporter activity"/>
    <property type="evidence" value="ECO:0007669"/>
    <property type="project" value="TreeGrafter"/>
</dbReference>
<dbReference type="PANTHER" id="PTHR10283">
    <property type="entry name" value="SOLUTE CARRIER FAMILY 13 MEMBER"/>
    <property type="match status" value="1"/>
</dbReference>
<keyword evidence="4 7" id="KW-0812">Transmembrane</keyword>
<evidence type="ECO:0000313" key="9">
    <source>
        <dbReference type="WBParaSite" id="nRc.2.0.1.t20946-RA"/>
    </source>
</evidence>
<feature type="transmembrane region" description="Helical" evidence="7">
    <location>
        <begin position="65"/>
        <end position="87"/>
    </location>
</feature>
<keyword evidence="5 7" id="KW-1133">Transmembrane helix</keyword>
<dbReference type="InterPro" id="IPR001898">
    <property type="entry name" value="SLC13A/DASS"/>
</dbReference>
<keyword evidence="6 7" id="KW-0472">Membrane</keyword>
<dbReference type="PROSITE" id="PS01271">
    <property type="entry name" value="NA_SULFATE"/>
    <property type="match status" value="1"/>
</dbReference>
<sequence>MLETTTVVYSSRNGSSKLYPTATVETGVQTVPESPKPMPKPTVKSNTDQLCLDGLAPEMKGLCKAIMLALCYAASIGGTGTLTGTGPNVVITGQLASFFPNQDSVTFATWMAFAVPPMILCTIVCWLLLLSFFVGWKSIFNKGPTRQKSSSDGGITSILRKRYEELVAPGEKRGNLLNWGIIQKKFPWSVIILLGGGYAMADGVDKSHLGSWLGCSMKDAVGHLSVPVITFIMTSMVCAVTQIAANSAVATIFIPVLVSMAGILNVNPLYFLLPTTVAASYAYVLPVSTPPNAVVFEFKMMALKDMMVPGAILSFLCVVIIMLNTFTVADWLFNLNEMPHWAINATMGASRC</sequence>
<dbReference type="GO" id="GO:0005886">
    <property type="term" value="C:plasma membrane"/>
    <property type="evidence" value="ECO:0007669"/>
    <property type="project" value="TreeGrafter"/>
</dbReference>
<feature type="transmembrane region" description="Helical" evidence="7">
    <location>
        <begin position="310"/>
        <end position="333"/>
    </location>
</feature>
<dbReference type="OMA" id="INAFICW"/>
<dbReference type="Proteomes" id="UP000887565">
    <property type="component" value="Unplaced"/>
</dbReference>
<reference evidence="9" key="1">
    <citation type="submission" date="2022-11" db="UniProtKB">
        <authorList>
            <consortium name="WormBaseParasite"/>
        </authorList>
    </citation>
    <scope>IDENTIFICATION</scope>
</reference>
<feature type="transmembrane region" description="Helical" evidence="7">
    <location>
        <begin position="252"/>
        <end position="273"/>
    </location>
</feature>
<evidence type="ECO:0000256" key="6">
    <source>
        <dbReference type="ARBA" id="ARBA00023136"/>
    </source>
</evidence>
<evidence type="ECO:0000256" key="7">
    <source>
        <dbReference type="SAM" id="Phobius"/>
    </source>
</evidence>
<dbReference type="AlphaFoldDB" id="A0A915J3G0"/>
<dbReference type="Pfam" id="PF00939">
    <property type="entry name" value="Na_sulph_symp"/>
    <property type="match status" value="2"/>
</dbReference>
<evidence type="ECO:0000256" key="4">
    <source>
        <dbReference type="ARBA" id="ARBA00022692"/>
    </source>
</evidence>
<evidence type="ECO:0000256" key="2">
    <source>
        <dbReference type="ARBA" id="ARBA00006772"/>
    </source>
</evidence>
<feature type="transmembrane region" description="Helical" evidence="7">
    <location>
        <begin position="224"/>
        <end position="245"/>
    </location>
</feature>
<evidence type="ECO:0000256" key="5">
    <source>
        <dbReference type="ARBA" id="ARBA00022989"/>
    </source>
</evidence>
<organism evidence="8 9">
    <name type="scientific">Romanomermis culicivorax</name>
    <name type="common">Nematode worm</name>
    <dbReference type="NCBI Taxonomy" id="13658"/>
    <lineage>
        <taxon>Eukaryota</taxon>
        <taxon>Metazoa</taxon>
        <taxon>Ecdysozoa</taxon>
        <taxon>Nematoda</taxon>
        <taxon>Enoplea</taxon>
        <taxon>Dorylaimia</taxon>
        <taxon>Mermithida</taxon>
        <taxon>Mermithoidea</taxon>
        <taxon>Mermithidae</taxon>
        <taxon>Romanomermis</taxon>
    </lineage>
</organism>
<evidence type="ECO:0000256" key="3">
    <source>
        <dbReference type="ARBA" id="ARBA00022448"/>
    </source>
</evidence>
<protein>
    <submittedName>
        <fullName evidence="9">Solute carrier family 13 member 5</fullName>
    </submittedName>
</protein>
<dbReference type="PANTHER" id="PTHR10283:SF82">
    <property type="entry name" value="SOLUTE CARRIER FAMILY 13 MEMBER 2"/>
    <property type="match status" value="1"/>
</dbReference>
<comment type="similarity">
    <text evidence="2">Belongs to the SLC13A/DASS transporter (TC 2.A.47) family. NADC subfamily.</text>
</comment>
<dbReference type="InterPro" id="IPR031312">
    <property type="entry name" value="Na/sul_symport_CS"/>
</dbReference>
<accession>A0A915J3G0</accession>
<feature type="transmembrane region" description="Helical" evidence="7">
    <location>
        <begin position="107"/>
        <end position="136"/>
    </location>
</feature>
<dbReference type="WBParaSite" id="nRc.2.0.1.t20946-RA">
    <property type="protein sequence ID" value="nRc.2.0.1.t20946-RA"/>
    <property type="gene ID" value="nRc.2.0.1.g20946"/>
</dbReference>
<keyword evidence="3" id="KW-0813">Transport</keyword>
<evidence type="ECO:0000313" key="8">
    <source>
        <dbReference type="Proteomes" id="UP000887565"/>
    </source>
</evidence>
<dbReference type="GO" id="GO:0015141">
    <property type="term" value="F:succinate transmembrane transporter activity"/>
    <property type="evidence" value="ECO:0007669"/>
    <property type="project" value="TreeGrafter"/>
</dbReference>
<evidence type="ECO:0000256" key="1">
    <source>
        <dbReference type="ARBA" id="ARBA00004141"/>
    </source>
</evidence>
<name>A0A915J3G0_ROMCU</name>
<comment type="subcellular location">
    <subcellularLocation>
        <location evidence="1">Membrane</location>
        <topology evidence="1">Multi-pass membrane protein</topology>
    </subcellularLocation>
</comment>
<keyword evidence="8" id="KW-1185">Reference proteome</keyword>